<dbReference type="OMA" id="DVFGMRP"/>
<evidence type="ECO:0000256" key="5">
    <source>
        <dbReference type="ARBA" id="ARBA00022989"/>
    </source>
</evidence>
<dbReference type="GeneID" id="6753649"/>
<evidence type="ECO:0000256" key="7">
    <source>
        <dbReference type="ARBA" id="ARBA00023157"/>
    </source>
</evidence>
<sequence length="507" mass="57438">MACTCGCVAITTLVLGVLLAIGCGVGIPLLTTFLSGVVDQRVELLPNTTGYNNWLHPGGPIYMQFYIFNIVNPLEIEQGQRPAVEQIGPFTYREHRIKTDVVFYTNGTASYNEKKIFIFLPDRSIDSDNFTFTTINVPLLTTLEIMRKDNISENLKKLFFNFVSNLHNEGLFIKRSVRQMIWGYDDDIFDFLRDISALLPNPVKIPKVFGLQQNASSAGIFDVYTGKDDPKNLGKIARWNGESHLHWWKDKYANMINGTDAVQFHPHLTRKEMLYLFNNDVCRSLYSIYHSDVKLKGINLYRYTIPGKVFLNSSANPDNAGFCEPCLASGLLSLSSCKQGAPVAISSPHFLYGDPQLVHNVTGLHPNLEEHATWIDIDPITGFTMHARKRLQINAVVSPDNSLKGMKNVKYVVMPIVYLNESAEIDKKHVDLYNQQLTIPFLIFHILEYAVPAFSGILILVSAVVLFRIKRHGRILHVVEFGKYRQNVLDVAKIMTKRFIVIIFDES</sequence>
<evidence type="ECO:0000256" key="10">
    <source>
        <dbReference type="SAM" id="Phobius"/>
    </source>
</evidence>
<dbReference type="RefSeq" id="XP_002112871.1">
    <property type="nucleotide sequence ID" value="XM_002112835.1"/>
</dbReference>
<evidence type="ECO:0000256" key="6">
    <source>
        <dbReference type="ARBA" id="ARBA00023136"/>
    </source>
</evidence>
<keyword evidence="12" id="KW-1185">Reference proteome</keyword>
<dbReference type="OrthoDB" id="195015at2759"/>
<evidence type="ECO:0000256" key="8">
    <source>
        <dbReference type="ARBA" id="ARBA00023170"/>
    </source>
</evidence>
<evidence type="ECO:0008006" key="13">
    <source>
        <dbReference type="Google" id="ProtNLM"/>
    </source>
</evidence>
<keyword evidence="5 10" id="KW-1133">Transmembrane helix</keyword>
<keyword evidence="6 10" id="KW-0472">Membrane</keyword>
<organism evidence="11 12">
    <name type="scientific">Trichoplax adhaerens</name>
    <name type="common">Trichoplax reptans</name>
    <dbReference type="NCBI Taxonomy" id="10228"/>
    <lineage>
        <taxon>Eukaryota</taxon>
        <taxon>Metazoa</taxon>
        <taxon>Placozoa</taxon>
        <taxon>Uniplacotomia</taxon>
        <taxon>Trichoplacea</taxon>
        <taxon>Trichoplacidae</taxon>
        <taxon>Trichoplax</taxon>
    </lineage>
</organism>
<evidence type="ECO:0000256" key="2">
    <source>
        <dbReference type="ARBA" id="ARBA00010532"/>
    </source>
</evidence>
<dbReference type="PANTHER" id="PTHR11923">
    <property type="entry name" value="SCAVENGER RECEPTOR CLASS B TYPE-1 SR-B1"/>
    <property type="match status" value="1"/>
</dbReference>
<dbReference type="eggNOG" id="KOG3776">
    <property type="taxonomic scope" value="Eukaryota"/>
</dbReference>
<dbReference type="HOGENOM" id="CLU_019853_3_0_1"/>
<evidence type="ECO:0000256" key="3">
    <source>
        <dbReference type="ARBA" id="ARBA00022475"/>
    </source>
</evidence>
<feature type="transmembrane region" description="Helical" evidence="10">
    <location>
        <begin position="442"/>
        <end position="467"/>
    </location>
</feature>
<dbReference type="PRINTS" id="PR01610">
    <property type="entry name" value="CD36ANTIGEN"/>
</dbReference>
<keyword evidence="9" id="KW-0325">Glycoprotein</keyword>
<dbReference type="PRINTS" id="PR01609">
    <property type="entry name" value="CD36FAMILY"/>
</dbReference>
<dbReference type="EMBL" id="DS985245">
    <property type="protein sequence ID" value="EDV24981.1"/>
    <property type="molecule type" value="Genomic_DNA"/>
</dbReference>
<dbReference type="InterPro" id="IPR005428">
    <property type="entry name" value="CD36/SCARB1/SNMP1"/>
</dbReference>
<evidence type="ECO:0000256" key="1">
    <source>
        <dbReference type="ARBA" id="ARBA00004651"/>
    </source>
</evidence>
<protein>
    <recommendedName>
        <fullName evidence="13">Lysosome membrane protein 2</fullName>
    </recommendedName>
</protein>
<proteinExistence type="inferred from homology"/>
<evidence type="ECO:0000256" key="9">
    <source>
        <dbReference type="ARBA" id="ARBA00023180"/>
    </source>
</evidence>
<gene>
    <name evidence="11" type="ORF">TRIADDRAFT_56450</name>
</gene>
<dbReference type="Proteomes" id="UP000009022">
    <property type="component" value="Unassembled WGS sequence"/>
</dbReference>
<dbReference type="GO" id="GO:0005886">
    <property type="term" value="C:plasma membrane"/>
    <property type="evidence" value="ECO:0007669"/>
    <property type="project" value="UniProtKB-SubCell"/>
</dbReference>
<comment type="subcellular location">
    <subcellularLocation>
        <location evidence="1">Cell membrane</location>
        <topology evidence="1">Multi-pass membrane protein</topology>
    </subcellularLocation>
</comment>
<dbReference type="FunCoup" id="B3RY63">
    <property type="interactions" value="498"/>
</dbReference>
<evidence type="ECO:0000313" key="12">
    <source>
        <dbReference type="Proteomes" id="UP000009022"/>
    </source>
</evidence>
<dbReference type="KEGG" id="tad:TRIADDRAFT_56450"/>
<dbReference type="GO" id="GO:0005044">
    <property type="term" value="F:scavenger receptor activity"/>
    <property type="evidence" value="ECO:0000318"/>
    <property type="project" value="GO_Central"/>
</dbReference>
<dbReference type="AlphaFoldDB" id="B3RY63"/>
<dbReference type="GO" id="GO:0016020">
    <property type="term" value="C:membrane"/>
    <property type="evidence" value="ECO:0000318"/>
    <property type="project" value="GO_Central"/>
</dbReference>
<name>B3RY63_TRIAD</name>
<evidence type="ECO:0000256" key="4">
    <source>
        <dbReference type="ARBA" id="ARBA00022692"/>
    </source>
</evidence>
<keyword evidence="4 10" id="KW-0812">Transmembrane</keyword>
<keyword evidence="7" id="KW-1015">Disulfide bond</keyword>
<dbReference type="PANTHER" id="PTHR11923:SF51">
    <property type="entry name" value="LYSOSOME MEMBRANE PROTEIN 2"/>
    <property type="match status" value="1"/>
</dbReference>
<keyword evidence="3" id="KW-1003">Cell membrane</keyword>
<accession>B3RY63</accession>
<keyword evidence="8" id="KW-0675">Receptor</keyword>
<reference evidence="11 12" key="1">
    <citation type="journal article" date="2008" name="Nature">
        <title>The Trichoplax genome and the nature of placozoans.</title>
        <authorList>
            <person name="Srivastava M."/>
            <person name="Begovic E."/>
            <person name="Chapman J."/>
            <person name="Putnam N.H."/>
            <person name="Hellsten U."/>
            <person name="Kawashima T."/>
            <person name="Kuo A."/>
            <person name="Mitros T."/>
            <person name="Salamov A."/>
            <person name="Carpenter M.L."/>
            <person name="Signorovitch A.Y."/>
            <person name="Moreno M.A."/>
            <person name="Kamm K."/>
            <person name="Grimwood J."/>
            <person name="Schmutz J."/>
            <person name="Shapiro H."/>
            <person name="Grigoriev I.V."/>
            <person name="Buss L.W."/>
            <person name="Schierwater B."/>
            <person name="Dellaporta S.L."/>
            <person name="Rokhsar D.S."/>
        </authorList>
    </citation>
    <scope>NUCLEOTIDE SEQUENCE [LARGE SCALE GENOMIC DNA]</scope>
    <source>
        <strain evidence="11 12">Grell-BS-1999</strain>
    </source>
</reference>
<evidence type="ECO:0000313" key="11">
    <source>
        <dbReference type="EMBL" id="EDV24981.1"/>
    </source>
</evidence>
<dbReference type="CTD" id="6753649"/>
<dbReference type="PhylomeDB" id="B3RY63"/>
<dbReference type="Pfam" id="PF01130">
    <property type="entry name" value="CD36"/>
    <property type="match status" value="1"/>
</dbReference>
<dbReference type="InterPro" id="IPR002159">
    <property type="entry name" value="CD36_fam"/>
</dbReference>
<dbReference type="STRING" id="10228.B3RY63"/>
<comment type="similarity">
    <text evidence="2">Belongs to the CD36 family.</text>
</comment>
<dbReference type="InParanoid" id="B3RY63"/>